<dbReference type="EnsemblProtists" id="EKX49974">
    <property type="protein sequence ID" value="EKX49974"/>
    <property type="gene ID" value="GUITHDRAFT_151349"/>
</dbReference>
<dbReference type="HOGENOM" id="CLU_2268952_0_0_1"/>
<dbReference type="GeneID" id="17306677"/>
<dbReference type="EMBL" id="JH992980">
    <property type="protein sequence ID" value="EKX49974.1"/>
    <property type="molecule type" value="Genomic_DNA"/>
</dbReference>
<evidence type="ECO:0000313" key="2">
    <source>
        <dbReference type="EnsemblProtists" id="EKX49974"/>
    </source>
</evidence>
<dbReference type="PaxDb" id="55529-EKX49974"/>
<reference evidence="1 3" key="1">
    <citation type="journal article" date="2012" name="Nature">
        <title>Algal genomes reveal evolutionary mosaicism and the fate of nucleomorphs.</title>
        <authorList>
            <consortium name="DOE Joint Genome Institute"/>
            <person name="Curtis B.A."/>
            <person name="Tanifuji G."/>
            <person name="Burki F."/>
            <person name="Gruber A."/>
            <person name="Irimia M."/>
            <person name="Maruyama S."/>
            <person name="Arias M.C."/>
            <person name="Ball S.G."/>
            <person name="Gile G.H."/>
            <person name="Hirakawa Y."/>
            <person name="Hopkins J.F."/>
            <person name="Kuo A."/>
            <person name="Rensing S.A."/>
            <person name="Schmutz J."/>
            <person name="Symeonidi A."/>
            <person name="Elias M."/>
            <person name="Eveleigh R.J."/>
            <person name="Herman E.K."/>
            <person name="Klute M.J."/>
            <person name="Nakayama T."/>
            <person name="Obornik M."/>
            <person name="Reyes-Prieto A."/>
            <person name="Armbrust E.V."/>
            <person name="Aves S.J."/>
            <person name="Beiko R.G."/>
            <person name="Coutinho P."/>
            <person name="Dacks J.B."/>
            <person name="Durnford D.G."/>
            <person name="Fast N.M."/>
            <person name="Green B.R."/>
            <person name="Grisdale C.J."/>
            <person name="Hempel F."/>
            <person name="Henrissat B."/>
            <person name="Hoppner M.P."/>
            <person name="Ishida K."/>
            <person name="Kim E."/>
            <person name="Koreny L."/>
            <person name="Kroth P.G."/>
            <person name="Liu Y."/>
            <person name="Malik S.B."/>
            <person name="Maier U.G."/>
            <person name="McRose D."/>
            <person name="Mock T."/>
            <person name="Neilson J.A."/>
            <person name="Onodera N.T."/>
            <person name="Poole A.M."/>
            <person name="Pritham E.J."/>
            <person name="Richards T.A."/>
            <person name="Rocap G."/>
            <person name="Roy S.W."/>
            <person name="Sarai C."/>
            <person name="Schaack S."/>
            <person name="Shirato S."/>
            <person name="Slamovits C.H."/>
            <person name="Spencer D.F."/>
            <person name="Suzuki S."/>
            <person name="Worden A.Z."/>
            <person name="Zauner S."/>
            <person name="Barry K."/>
            <person name="Bell C."/>
            <person name="Bharti A.K."/>
            <person name="Crow J.A."/>
            <person name="Grimwood J."/>
            <person name="Kramer R."/>
            <person name="Lindquist E."/>
            <person name="Lucas S."/>
            <person name="Salamov A."/>
            <person name="McFadden G.I."/>
            <person name="Lane C.E."/>
            <person name="Keeling P.J."/>
            <person name="Gray M.W."/>
            <person name="Grigoriev I.V."/>
            <person name="Archibald J.M."/>
        </authorList>
    </citation>
    <scope>NUCLEOTIDE SEQUENCE</scope>
    <source>
        <strain evidence="1 3">CCMP2712</strain>
    </source>
</reference>
<evidence type="ECO:0000313" key="1">
    <source>
        <dbReference type="EMBL" id="EKX49974.1"/>
    </source>
</evidence>
<name>L1JNW4_GUITC</name>
<dbReference type="Proteomes" id="UP000011087">
    <property type="component" value="Unassembled WGS sequence"/>
</dbReference>
<evidence type="ECO:0000313" key="3">
    <source>
        <dbReference type="Proteomes" id="UP000011087"/>
    </source>
</evidence>
<dbReference type="KEGG" id="gtt:GUITHDRAFT_151349"/>
<organism evidence="1">
    <name type="scientific">Guillardia theta (strain CCMP2712)</name>
    <name type="common">Cryptophyte</name>
    <dbReference type="NCBI Taxonomy" id="905079"/>
    <lineage>
        <taxon>Eukaryota</taxon>
        <taxon>Cryptophyceae</taxon>
        <taxon>Pyrenomonadales</taxon>
        <taxon>Geminigeraceae</taxon>
        <taxon>Guillardia</taxon>
    </lineage>
</organism>
<dbReference type="RefSeq" id="XP_005836954.1">
    <property type="nucleotide sequence ID" value="XM_005836897.1"/>
</dbReference>
<reference evidence="2" key="3">
    <citation type="submission" date="2016-03" db="UniProtKB">
        <authorList>
            <consortium name="EnsemblProtists"/>
        </authorList>
    </citation>
    <scope>IDENTIFICATION</scope>
</reference>
<accession>L1JNW4</accession>
<proteinExistence type="predicted"/>
<reference evidence="3" key="2">
    <citation type="submission" date="2012-11" db="EMBL/GenBank/DDBJ databases">
        <authorList>
            <person name="Kuo A."/>
            <person name="Curtis B.A."/>
            <person name="Tanifuji G."/>
            <person name="Burki F."/>
            <person name="Gruber A."/>
            <person name="Irimia M."/>
            <person name="Maruyama S."/>
            <person name="Arias M.C."/>
            <person name="Ball S.G."/>
            <person name="Gile G.H."/>
            <person name="Hirakawa Y."/>
            <person name="Hopkins J.F."/>
            <person name="Rensing S.A."/>
            <person name="Schmutz J."/>
            <person name="Symeonidi A."/>
            <person name="Elias M."/>
            <person name="Eveleigh R.J."/>
            <person name="Herman E.K."/>
            <person name="Klute M.J."/>
            <person name="Nakayama T."/>
            <person name="Obornik M."/>
            <person name="Reyes-Prieto A."/>
            <person name="Armbrust E.V."/>
            <person name="Aves S.J."/>
            <person name="Beiko R.G."/>
            <person name="Coutinho P."/>
            <person name="Dacks J.B."/>
            <person name="Durnford D.G."/>
            <person name="Fast N.M."/>
            <person name="Green B.R."/>
            <person name="Grisdale C."/>
            <person name="Hempe F."/>
            <person name="Henrissat B."/>
            <person name="Hoppner M.P."/>
            <person name="Ishida K.-I."/>
            <person name="Kim E."/>
            <person name="Koreny L."/>
            <person name="Kroth P.G."/>
            <person name="Liu Y."/>
            <person name="Malik S.-B."/>
            <person name="Maier U.G."/>
            <person name="McRose D."/>
            <person name="Mock T."/>
            <person name="Neilson J.A."/>
            <person name="Onodera N.T."/>
            <person name="Poole A.M."/>
            <person name="Pritham E.J."/>
            <person name="Richards T.A."/>
            <person name="Rocap G."/>
            <person name="Roy S.W."/>
            <person name="Sarai C."/>
            <person name="Schaack S."/>
            <person name="Shirato S."/>
            <person name="Slamovits C.H."/>
            <person name="Spencer D.F."/>
            <person name="Suzuki S."/>
            <person name="Worden A.Z."/>
            <person name="Zauner S."/>
            <person name="Barry K."/>
            <person name="Bell C."/>
            <person name="Bharti A.K."/>
            <person name="Crow J.A."/>
            <person name="Grimwood J."/>
            <person name="Kramer R."/>
            <person name="Lindquist E."/>
            <person name="Lucas S."/>
            <person name="Salamov A."/>
            <person name="McFadden G.I."/>
            <person name="Lane C.E."/>
            <person name="Keeling P.J."/>
            <person name="Gray M.W."/>
            <person name="Grigoriev I.V."/>
            <person name="Archibald J.M."/>
        </authorList>
    </citation>
    <scope>NUCLEOTIDE SEQUENCE</scope>
    <source>
        <strain evidence="3">CCMP2712</strain>
    </source>
</reference>
<keyword evidence="3" id="KW-1185">Reference proteome</keyword>
<sequence>MQVAAAAPAADLPGVWAARRLSTWPRDDHRDGIRILQLIRCLLLLSLARPTALARTVAAMQVRTRARGARATTHPLIEASNVDCVCCSDALICCLMDASSIRF</sequence>
<protein>
    <submittedName>
        <fullName evidence="1 2">Uncharacterized protein</fullName>
    </submittedName>
</protein>
<gene>
    <name evidence="1" type="ORF">GUITHDRAFT_151349</name>
</gene>
<dbReference type="AlphaFoldDB" id="L1JNW4"/>